<dbReference type="InterPro" id="IPR001173">
    <property type="entry name" value="Glyco_trans_2-like"/>
</dbReference>
<keyword evidence="1" id="KW-1133">Transmembrane helix</keyword>
<evidence type="ECO:0000313" key="5">
    <source>
        <dbReference type="Proteomes" id="UP000777482"/>
    </source>
</evidence>
<accession>A0A9P6W264</accession>
<dbReference type="Pfam" id="PF25550">
    <property type="entry name" value="DUF7928"/>
    <property type="match status" value="1"/>
</dbReference>
<evidence type="ECO:0008006" key="6">
    <source>
        <dbReference type="Google" id="ProtNLM"/>
    </source>
</evidence>
<comment type="caution">
    <text evidence="4">The sequence shown here is derived from an EMBL/GenBank/DDBJ whole genome shotgun (WGS) entry which is preliminary data.</text>
</comment>
<feature type="transmembrane region" description="Helical" evidence="1">
    <location>
        <begin position="888"/>
        <end position="910"/>
    </location>
</feature>
<evidence type="ECO:0000313" key="4">
    <source>
        <dbReference type="EMBL" id="KAG0662538.1"/>
    </source>
</evidence>
<protein>
    <recommendedName>
        <fullName evidence="6">Glycosyltransferase 2-like domain-containing protein</fullName>
    </recommendedName>
</protein>
<dbReference type="OrthoDB" id="38531at2759"/>
<dbReference type="PANTHER" id="PTHR35408:SF3">
    <property type="entry name" value="GLYCOSYLTRANSFERASE 2-LIKE DOMAIN-CONTAINING PROTEIN"/>
    <property type="match status" value="1"/>
</dbReference>
<dbReference type="Pfam" id="PF13632">
    <property type="entry name" value="Glyco_trans_2_3"/>
    <property type="match status" value="1"/>
</dbReference>
<name>A0A9P6W264_RHOMI</name>
<organism evidence="4 5">
    <name type="scientific">Rhodotorula mucilaginosa</name>
    <name type="common">Yeast</name>
    <name type="synonym">Rhodotorula rubra</name>
    <dbReference type="NCBI Taxonomy" id="5537"/>
    <lineage>
        <taxon>Eukaryota</taxon>
        <taxon>Fungi</taxon>
        <taxon>Dikarya</taxon>
        <taxon>Basidiomycota</taxon>
        <taxon>Pucciniomycotina</taxon>
        <taxon>Microbotryomycetes</taxon>
        <taxon>Sporidiobolales</taxon>
        <taxon>Sporidiobolaceae</taxon>
        <taxon>Rhodotorula</taxon>
    </lineage>
</organism>
<feature type="domain" description="Glycosyltransferase 2-like" evidence="2">
    <location>
        <begin position="537"/>
        <end position="745"/>
    </location>
</feature>
<sequence length="920" mass="103156">MAAAAVAMSRNDSISSEATSPSVSFMDAVSPLMASRRSSQVSLVHSSRRSSIAARSGRVLSIRSISEVAELGSDLVALAQSHRRQFLMAEHIFRRCEAAGWFPDANWGNIVAVRASVGTAGTSTYASYPLAHEVDGADVLLDGLATINAEAAVIVSSHVVRSILQMIDDDTERVVLNEDVAIQVIDSLEDLRGAKRHQYAAFVRENLALVLWSDDVATLVPHAQTLSDLMLAYIWREQDDLVIGGEKDEKPEAFVATLAADADPEAAEIQEYKRRPVGLLSPLHVGLALGINIFVQMLTLETLIREYLEDGYWPRFFIALAVPFQFCVSQFFCVVVIAVILQLLGPVKQMHQNNRYYSGARPQRMKGPLPSFTILMPVYKEGLDTVLLPTIRSLQDAIKTYELQGGSVNILVCDDGMQLLGEKDYLIRKAFYEANAIGYVARPGHGKYYQRAGRFKKSSNLNVALELSIRVEEMLKERRPERPADNPWSFEEDQVLYEQCLQDALEEKKRVFPPENDTEKPKIVGPWASGNVRMGELILIIDSDTRVPVDCFLDAASEMHFSPECSIIQHVSDVMIVEGNFFENGIGFFTKLVNTSISWVCANGDVGCFVGHNAFIRWSALQEIAQWKEEEKRWQIWSESHVSEDFDCALRMLVAGYDVRWATYSNGGFQEGVSLSADDEINRWQKYAFGVSELLLHRLKDWPLKGPLTPMAKHFFWQSNLPLHYKFSSWAYMMSYYGISVAFPLSIAGYVLYGMFIPSLDSAYMPSWKITVALMVVFGCASAFAFAVLRYRAGQCGLHTALFEQAKWTPFNTLFFAGLSLHVLTALLAHPVGYNMTWAATVKESTNRTIFTELPAIFKRFRFCFIVCTMCLAMIIVFAFLPLMEWQIIDWVSIVPLALVVGGHLLYPFLLNPAIMSLRF</sequence>
<feature type="transmembrane region" description="Helical" evidence="1">
    <location>
        <begin position="283"/>
        <end position="304"/>
    </location>
</feature>
<dbReference type="Proteomes" id="UP000777482">
    <property type="component" value="Unassembled WGS sequence"/>
</dbReference>
<evidence type="ECO:0000256" key="1">
    <source>
        <dbReference type="SAM" id="Phobius"/>
    </source>
</evidence>
<reference evidence="4 5" key="1">
    <citation type="submission" date="2020-11" db="EMBL/GenBank/DDBJ databases">
        <title>Kefir isolates.</title>
        <authorList>
            <person name="Marcisauskas S."/>
            <person name="Kim Y."/>
            <person name="Blasche S."/>
        </authorList>
    </citation>
    <scope>NUCLEOTIDE SEQUENCE [LARGE SCALE GENOMIC DNA]</scope>
    <source>
        <strain evidence="4 5">KR</strain>
    </source>
</reference>
<feature type="transmembrane region" description="Helical" evidence="1">
    <location>
        <begin position="768"/>
        <end position="789"/>
    </location>
</feature>
<dbReference type="InterPro" id="IPR029044">
    <property type="entry name" value="Nucleotide-diphossugar_trans"/>
</dbReference>
<keyword evidence="1" id="KW-0812">Transmembrane</keyword>
<dbReference type="AlphaFoldDB" id="A0A9P6W264"/>
<dbReference type="SUPFAM" id="SSF53448">
    <property type="entry name" value="Nucleotide-diphospho-sugar transferases"/>
    <property type="match status" value="1"/>
</dbReference>
<dbReference type="EMBL" id="PUHQ01000026">
    <property type="protein sequence ID" value="KAG0662538.1"/>
    <property type="molecule type" value="Genomic_DNA"/>
</dbReference>
<feature type="transmembrane region" description="Helical" evidence="1">
    <location>
        <begin position="860"/>
        <end position="881"/>
    </location>
</feature>
<gene>
    <name evidence="4" type="ORF">C6P46_003280</name>
</gene>
<feature type="domain" description="DUF7928" evidence="3">
    <location>
        <begin position="87"/>
        <end position="240"/>
    </location>
</feature>
<proteinExistence type="predicted"/>
<dbReference type="InterPro" id="IPR057688">
    <property type="entry name" value="DUF7928"/>
</dbReference>
<feature type="transmembrane region" description="Helical" evidence="1">
    <location>
        <begin position="316"/>
        <end position="345"/>
    </location>
</feature>
<dbReference type="PANTHER" id="PTHR35408">
    <property type="entry name" value="CHROMOSOME 15, WHOLE GENOME SHOTGUN SEQUENCE"/>
    <property type="match status" value="1"/>
</dbReference>
<keyword evidence="1" id="KW-0472">Membrane</keyword>
<keyword evidence="5" id="KW-1185">Reference proteome</keyword>
<evidence type="ECO:0000259" key="2">
    <source>
        <dbReference type="Pfam" id="PF13632"/>
    </source>
</evidence>
<dbReference type="Gene3D" id="3.90.550.10">
    <property type="entry name" value="Spore Coat Polysaccharide Biosynthesis Protein SpsA, Chain A"/>
    <property type="match status" value="1"/>
</dbReference>
<feature type="transmembrane region" description="Helical" evidence="1">
    <location>
        <begin position="736"/>
        <end position="756"/>
    </location>
</feature>
<evidence type="ECO:0000259" key="3">
    <source>
        <dbReference type="Pfam" id="PF25550"/>
    </source>
</evidence>